<reference evidence="16" key="2">
    <citation type="submission" date="2025-09" db="UniProtKB">
        <authorList>
            <consortium name="Ensembl"/>
        </authorList>
    </citation>
    <scope>IDENTIFICATION</scope>
</reference>
<feature type="transmembrane region" description="Helical" evidence="14">
    <location>
        <begin position="259"/>
        <end position="283"/>
    </location>
</feature>
<dbReference type="PANTHER" id="PTHR24242">
    <property type="entry name" value="G-PROTEIN COUPLED RECEPTOR"/>
    <property type="match status" value="1"/>
</dbReference>
<reference evidence="16" key="1">
    <citation type="submission" date="2025-08" db="UniProtKB">
        <authorList>
            <consortium name="Ensembl"/>
        </authorList>
    </citation>
    <scope>IDENTIFICATION</scope>
</reference>
<dbReference type="GO" id="GO:0004984">
    <property type="term" value="F:olfactory receptor activity"/>
    <property type="evidence" value="ECO:0007669"/>
    <property type="project" value="InterPro"/>
</dbReference>
<keyword evidence="3 14" id="KW-0716">Sensory transduction</keyword>
<proteinExistence type="inferred from homology"/>
<dbReference type="InterPro" id="IPR050939">
    <property type="entry name" value="Olfactory_GPCR1"/>
</dbReference>
<evidence type="ECO:0000256" key="4">
    <source>
        <dbReference type="ARBA" id="ARBA00022692"/>
    </source>
</evidence>
<dbReference type="Proteomes" id="UP000694569">
    <property type="component" value="Unplaced"/>
</dbReference>
<comment type="similarity">
    <text evidence="13">Belongs to the G-protein coupled receptor 1 family.</text>
</comment>
<dbReference type="AlphaFoldDB" id="A0A8C5LWI9"/>
<evidence type="ECO:0000256" key="2">
    <source>
        <dbReference type="ARBA" id="ARBA00022475"/>
    </source>
</evidence>
<dbReference type="SUPFAM" id="SSF81321">
    <property type="entry name" value="Family A G protein-coupled receptor-like"/>
    <property type="match status" value="1"/>
</dbReference>
<dbReference type="InterPro" id="IPR000725">
    <property type="entry name" value="Olfact_rcpt"/>
</dbReference>
<evidence type="ECO:0000313" key="17">
    <source>
        <dbReference type="Proteomes" id="UP000694569"/>
    </source>
</evidence>
<evidence type="ECO:0000256" key="6">
    <source>
        <dbReference type="ARBA" id="ARBA00022989"/>
    </source>
</evidence>
<keyword evidence="9" id="KW-1015">Disulfide bond</keyword>
<evidence type="ECO:0000256" key="10">
    <source>
        <dbReference type="ARBA" id="ARBA00023170"/>
    </source>
</evidence>
<keyword evidence="11" id="KW-0325">Glycoprotein</keyword>
<keyword evidence="6 14" id="KW-1133">Transmembrane helix</keyword>
<dbReference type="GO" id="GO:0005886">
    <property type="term" value="C:plasma membrane"/>
    <property type="evidence" value="ECO:0007669"/>
    <property type="project" value="UniProtKB-SubCell"/>
</dbReference>
<evidence type="ECO:0000259" key="15">
    <source>
        <dbReference type="PROSITE" id="PS50262"/>
    </source>
</evidence>
<dbReference type="PRINTS" id="PR00237">
    <property type="entry name" value="GPCRRHODOPSN"/>
</dbReference>
<dbReference type="Pfam" id="PF13853">
    <property type="entry name" value="7tm_4"/>
    <property type="match status" value="1"/>
</dbReference>
<keyword evidence="7 13" id="KW-0297">G-protein coupled receptor</keyword>
<dbReference type="OrthoDB" id="9444602at2759"/>
<feature type="domain" description="G-protein coupled receptors family 1 profile" evidence="15">
    <location>
        <begin position="63"/>
        <end position="312"/>
    </location>
</feature>
<keyword evidence="8 14" id="KW-0472">Membrane</keyword>
<dbReference type="PROSITE" id="PS50262">
    <property type="entry name" value="G_PROTEIN_RECEP_F1_2"/>
    <property type="match status" value="1"/>
</dbReference>
<feature type="transmembrane region" description="Helical" evidence="14">
    <location>
        <begin position="123"/>
        <end position="142"/>
    </location>
</feature>
<name>A0A8C5LWI9_9ANUR</name>
<dbReference type="GO" id="GO:0004930">
    <property type="term" value="F:G protein-coupled receptor activity"/>
    <property type="evidence" value="ECO:0007669"/>
    <property type="project" value="UniProtKB-KW"/>
</dbReference>
<dbReference type="Gene3D" id="1.20.1070.10">
    <property type="entry name" value="Rhodopsin 7-helix transmembrane proteins"/>
    <property type="match status" value="1"/>
</dbReference>
<keyword evidence="10 13" id="KW-0675">Receptor</keyword>
<dbReference type="InterPro" id="IPR000276">
    <property type="entry name" value="GPCR_Rhodpsn"/>
</dbReference>
<evidence type="ECO:0000256" key="7">
    <source>
        <dbReference type="ARBA" id="ARBA00023040"/>
    </source>
</evidence>
<keyword evidence="17" id="KW-1185">Reference proteome</keyword>
<feature type="transmembrane region" description="Helical" evidence="14">
    <location>
        <begin position="295"/>
        <end position="314"/>
    </location>
</feature>
<dbReference type="Ensembl" id="ENSLLET00000005634.1">
    <property type="protein sequence ID" value="ENSLLEP00000005396.1"/>
    <property type="gene ID" value="ENSLLEG00000003438.1"/>
</dbReference>
<keyword evidence="4 13" id="KW-0812">Transmembrane</keyword>
<dbReference type="GeneTree" id="ENSGT00940000162014"/>
<keyword evidence="2 14" id="KW-1003">Cell membrane</keyword>
<evidence type="ECO:0000256" key="13">
    <source>
        <dbReference type="RuleBase" id="RU000688"/>
    </source>
</evidence>
<protein>
    <recommendedName>
        <fullName evidence="14">Olfactory receptor</fullName>
    </recommendedName>
</protein>
<dbReference type="PROSITE" id="PS00237">
    <property type="entry name" value="G_PROTEIN_RECEP_F1_1"/>
    <property type="match status" value="1"/>
</dbReference>
<accession>A0A8C5LWI9</accession>
<keyword evidence="12 13" id="KW-0807">Transducer</keyword>
<sequence length="336" mass="38154">MKLFCKKMYLLVSRMPTEYVLMFPGHNQSAITEFFLLGFQALHNSKILLFSSFLAAYILTLTGNLMIMMLVSTTRHLHSPMYFFLSHLSFCDIMLSSTIAPILIQVTLHNGGHFTVTQCLIQFYFFVYSTTSECLLLTVMSYDRYVAVCKPLHYQTIMVFPFCLFLVILSWILAFVITLISTVLLSQLDFCYSGDIDHFFCDYAPIIQLSCSDTTAVQLVILILGTPEVVIETGIIISTYVCIFLAIHRISSTTGQQKAFSTCSSHLAVVCTYFGTLFVIYIFSSDEHSSSTNKIASLIYTVVTPFLNPIIYSLRNQEIKNSVKSFWKKNKTKMLV</sequence>
<dbReference type="PANTHER" id="PTHR24242:SF253">
    <property type="entry name" value="OLFACTORY RECEPTOR-RELATED"/>
    <property type="match status" value="1"/>
</dbReference>
<evidence type="ECO:0000256" key="9">
    <source>
        <dbReference type="ARBA" id="ARBA00023157"/>
    </source>
</evidence>
<comment type="subcellular location">
    <subcellularLocation>
        <location evidence="1 14">Cell membrane</location>
        <topology evidence="1 14">Multi-pass membrane protein</topology>
    </subcellularLocation>
</comment>
<dbReference type="PRINTS" id="PR00245">
    <property type="entry name" value="OLFACTORYR"/>
</dbReference>
<evidence type="ECO:0000256" key="3">
    <source>
        <dbReference type="ARBA" id="ARBA00022606"/>
    </source>
</evidence>
<evidence type="ECO:0000256" key="1">
    <source>
        <dbReference type="ARBA" id="ARBA00004651"/>
    </source>
</evidence>
<keyword evidence="5 14" id="KW-0552">Olfaction</keyword>
<evidence type="ECO:0000256" key="8">
    <source>
        <dbReference type="ARBA" id="ARBA00023136"/>
    </source>
</evidence>
<evidence type="ECO:0000256" key="12">
    <source>
        <dbReference type="ARBA" id="ARBA00023224"/>
    </source>
</evidence>
<dbReference type="InterPro" id="IPR017452">
    <property type="entry name" value="GPCR_Rhodpsn_7TM"/>
</dbReference>
<evidence type="ECO:0000313" key="16">
    <source>
        <dbReference type="Ensembl" id="ENSLLEP00000005396.1"/>
    </source>
</evidence>
<organism evidence="16 17">
    <name type="scientific">Leptobrachium leishanense</name>
    <name type="common">Leishan spiny toad</name>
    <dbReference type="NCBI Taxonomy" id="445787"/>
    <lineage>
        <taxon>Eukaryota</taxon>
        <taxon>Metazoa</taxon>
        <taxon>Chordata</taxon>
        <taxon>Craniata</taxon>
        <taxon>Vertebrata</taxon>
        <taxon>Euteleostomi</taxon>
        <taxon>Amphibia</taxon>
        <taxon>Batrachia</taxon>
        <taxon>Anura</taxon>
        <taxon>Pelobatoidea</taxon>
        <taxon>Megophryidae</taxon>
        <taxon>Leptobrachium</taxon>
    </lineage>
</organism>
<evidence type="ECO:0000256" key="14">
    <source>
        <dbReference type="RuleBase" id="RU363047"/>
    </source>
</evidence>
<feature type="transmembrane region" description="Helical" evidence="14">
    <location>
        <begin position="229"/>
        <end position="247"/>
    </location>
</feature>
<evidence type="ECO:0000256" key="5">
    <source>
        <dbReference type="ARBA" id="ARBA00022725"/>
    </source>
</evidence>
<feature type="transmembrane region" description="Helical" evidence="14">
    <location>
        <begin position="82"/>
        <end position="103"/>
    </location>
</feature>
<dbReference type="FunFam" id="1.20.1070.10:FF:000010">
    <property type="entry name" value="Olfactory receptor"/>
    <property type="match status" value="1"/>
</dbReference>
<feature type="transmembrane region" description="Helical" evidence="14">
    <location>
        <begin position="154"/>
        <end position="180"/>
    </location>
</feature>
<feature type="transmembrane region" description="Helical" evidence="14">
    <location>
        <begin position="47"/>
        <end position="70"/>
    </location>
</feature>
<evidence type="ECO:0000256" key="11">
    <source>
        <dbReference type="ARBA" id="ARBA00023180"/>
    </source>
</evidence>